<protein>
    <submittedName>
        <fullName evidence="1">1322_t:CDS:1</fullName>
    </submittedName>
</protein>
<evidence type="ECO:0000313" key="1">
    <source>
        <dbReference type="EMBL" id="CAG8612773.1"/>
    </source>
</evidence>
<sequence>KAIEMLIFHHGTESLLESESDQESAETDLFDEFEYEEEKVDKRDGYYTSDVLSDEELYENPWKEMESPAIYLTNVEEIPTLEGEKEPELTSKKQIESLIEKNTELGEEDKETQPEMVQVVTQPLGDQMNVQGQMHSIYRHLRWLQRTQQRIQSLVYAYYLGMLLTQQERVSFVSKHYYVTSTRIYALFSGYGVAQIYRTTYLNLNVIRQLKKEEFRRLVIG</sequence>
<organism evidence="1 2">
    <name type="scientific">Acaulospora morrowiae</name>
    <dbReference type="NCBI Taxonomy" id="94023"/>
    <lineage>
        <taxon>Eukaryota</taxon>
        <taxon>Fungi</taxon>
        <taxon>Fungi incertae sedis</taxon>
        <taxon>Mucoromycota</taxon>
        <taxon>Glomeromycotina</taxon>
        <taxon>Glomeromycetes</taxon>
        <taxon>Diversisporales</taxon>
        <taxon>Acaulosporaceae</taxon>
        <taxon>Acaulospora</taxon>
    </lineage>
</organism>
<feature type="non-terminal residue" evidence="1">
    <location>
        <position position="221"/>
    </location>
</feature>
<reference evidence="1" key="1">
    <citation type="submission" date="2021-06" db="EMBL/GenBank/DDBJ databases">
        <authorList>
            <person name="Kallberg Y."/>
            <person name="Tangrot J."/>
            <person name="Rosling A."/>
        </authorList>
    </citation>
    <scope>NUCLEOTIDE SEQUENCE</scope>
    <source>
        <strain evidence="1">CL551</strain>
    </source>
</reference>
<comment type="caution">
    <text evidence="1">The sequence shown here is derived from an EMBL/GenBank/DDBJ whole genome shotgun (WGS) entry which is preliminary data.</text>
</comment>
<keyword evidence="2" id="KW-1185">Reference proteome</keyword>
<dbReference type="AlphaFoldDB" id="A0A9N9GMK3"/>
<evidence type="ECO:0000313" key="2">
    <source>
        <dbReference type="Proteomes" id="UP000789342"/>
    </source>
</evidence>
<accession>A0A9N9GMK3</accession>
<proteinExistence type="predicted"/>
<dbReference type="EMBL" id="CAJVPV010006950">
    <property type="protein sequence ID" value="CAG8612773.1"/>
    <property type="molecule type" value="Genomic_DNA"/>
</dbReference>
<gene>
    <name evidence="1" type="ORF">AMORRO_LOCUS8297</name>
</gene>
<dbReference type="Proteomes" id="UP000789342">
    <property type="component" value="Unassembled WGS sequence"/>
</dbReference>
<name>A0A9N9GMK3_9GLOM</name>
<dbReference type="OrthoDB" id="2333764at2759"/>